<feature type="compositionally biased region" description="Polar residues" evidence="1">
    <location>
        <begin position="11"/>
        <end position="26"/>
    </location>
</feature>
<reference evidence="2 3" key="2">
    <citation type="journal article" date="2014" name="J. Gen. Appl. Microbiol.">
        <title>The early diverging ascomycetous budding yeast Saitoella complicata has three histone deacetylases belonging to the Clr6, Hos2, and Rpd3 lineages.</title>
        <authorList>
            <person name="Nishida H."/>
            <person name="Matsumoto T."/>
            <person name="Kondo S."/>
            <person name="Hamamoto M."/>
            <person name="Yoshikawa H."/>
        </authorList>
    </citation>
    <scope>NUCLEOTIDE SEQUENCE [LARGE SCALE GENOMIC DNA]</scope>
    <source>
        <strain evidence="2 3">NRRL Y-17804</strain>
    </source>
</reference>
<reference evidence="2 3" key="3">
    <citation type="journal article" date="2015" name="Genome Announc.">
        <title>Draft Genome Sequence of the Archiascomycetous Yeast Saitoella complicata.</title>
        <authorList>
            <person name="Yamauchi K."/>
            <person name="Kondo S."/>
            <person name="Hamamoto M."/>
            <person name="Takahashi Y."/>
            <person name="Ogura Y."/>
            <person name="Hayashi T."/>
            <person name="Nishida H."/>
        </authorList>
    </citation>
    <scope>NUCLEOTIDE SEQUENCE [LARGE SCALE GENOMIC DNA]</scope>
    <source>
        <strain evidence="2 3">NRRL Y-17804</strain>
    </source>
</reference>
<sequence>MLRSCFRADPPSNSSVLSAHSITPGNHSPGVVPTPPPTVLDHAHRPHIHPPPHPKPTPNRHESTRLVVLSLILAASQQQKDNTDHSD</sequence>
<dbReference type="AlphaFoldDB" id="A0A0E9NKV0"/>
<accession>A0A0E9NKV0</accession>
<dbReference type="EMBL" id="BACD03000033">
    <property type="protein sequence ID" value="GAO50502.1"/>
    <property type="molecule type" value="Genomic_DNA"/>
</dbReference>
<evidence type="ECO:0000313" key="2">
    <source>
        <dbReference type="EMBL" id="GAO50502.1"/>
    </source>
</evidence>
<organism evidence="2 3">
    <name type="scientific">Saitoella complicata (strain BCRC 22490 / CBS 7301 / JCM 7358 / NBRC 10748 / NRRL Y-17804)</name>
    <dbReference type="NCBI Taxonomy" id="698492"/>
    <lineage>
        <taxon>Eukaryota</taxon>
        <taxon>Fungi</taxon>
        <taxon>Dikarya</taxon>
        <taxon>Ascomycota</taxon>
        <taxon>Taphrinomycotina</taxon>
        <taxon>Taphrinomycotina incertae sedis</taxon>
        <taxon>Saitoella</taxon>
    </lineage>
</organism>
<keyword evidence="3" id="KW-1185">Reference proteome</keyword>
<evidence type="ECO:0000313" key="3">
    <source>
        <dbReference type="Proteomes" id="UP000033140"/>
    </source>
</evidence>
<gene>
    <name evidence="2" type="ORF">G7K_4626-t1</name>
</gene>
<name>A0A0E9NKV0_SAICN</name>
<feature type="region of interest" description="Disordered" evidence="1">
    <location>
        <begin position="1"/>
        <end position="64"/>
    </location>
</feature>
<reference evidence="2 3" key="1">
    <citation type="journal article" date="2011" name="J. Gen. Appl. Microbiol.">
        <title>Draft genome sequencing of the enigmatic yeast Saitoella complicata.</title>
        <authorList>
            <person name="Nishida H."/>
            <person name="Hamamoto M."/>
            <person name="Sugiyama J."/>
        </authorList>
    </citation>
    <scope>NUCLEOTIDE SEQUENCE [LARGE SCALE GENOMIC DNA]</scope>
    <source>
        <strain evidence="2 3">NRRL Y-17804</strain>
    </source>
</reference>
<comment type="caution">
    <text evidence="2">The sequence shown here is derived from an EMBL/GenBank/DDBJ whole genome shotgun (WGS) entry which is preliminary data.</text>
</comment>
<proteinExistence type="predicted"/>
<evidence type="ECO:0000256" key="1">
    <source>
        <dbReference type="SAM" id="MobiDB-lite"/>
    </source>
</evidence>
<dbReference type="Proteomes" id="UP000033140">
    <property type="component" value="Unassembled WGS sequence"/>
</dbReference>
<protein>
    <submittedName>
        <fullName evidence="2">Uncharacterized protein</fullName>
    </submittedName>
</protein>